<proteinExistence type="predicted"/>
<keyword evidence="3" id="KW-1185">Reference proteome</keyword>
<organism evidence="2 3">
    <name type="scientific">Dolosicoccus paucivorans</name>
    <dbReference type="NCBI Taxonomy" id="84521"/>
    <lineage>
        <taxon>Bacteria</taxon>
        <taxon>Bacillati</taxon>
        <taxon>Bacillota</taxon>
        <taxon>Bacilli</taxon>
        <taxon>Lactobacillales</taxon>
        <taxon>Aerococcaceae</taxon>
        <taxon>Dolosicoccus</taxon>
    </lineage>
</organism>
<evidence type="ECO:0000256" key="1">
    <source>
        <dbReference type="SAM" id="MobiDB-lite"/>
    </source>
</evidence>
<evidence type="ECO:0000313" key="2">
    <source>
        <dbReference type="EMBL" id="PMC58555.1"/>
    </source>
</evidence>
<name>A0A2N6SNA8_9LACT</name>
<evidence type="ECO:0000313" key="3">
    <source>
        <dbReference type="Proteomes" id="UP000235682"/>
    </source>
</evidence>
<accession>A0A2N6SNA8</accession>
<dbReference type="STRING" id="84521.SAMN04487994_102015"/>
<protein>
    <submittedName>
        <fullName evidence="2">Uncharacterized protein</fullName>
    </submittedName>
</protein>
<dbReference type="EMBL" id="PNHE01000011">
    <property type="protein sequence ID" value="PMC58555.1"/>
    <property type="molecule type" value="Genomic_DNA"/>
</dbReference>
<dbReference type="AlphaFoldDB" id="A0A2N6SNA8"/>
<feature type="region of interest" description="Disordered" evidence="1">
    <location>
        <begin position="340"/>
        <end position="377"/>
    </location>
</feature>
<reference evidence="2 3" key="1">
    <citation type="submission" date="2017-09" db="EMBL/GenBank/DDBJ databases">
        <title>Bacterial strain isolated from the female urinary microbiota.</title>
        <authorList>
            <person name="Thomas-White K."/>
            <person name="Kumar N."/>
            <person name="Forster S."/>
            <person name="Putonti C."/>
            <person name="Lawley T."/>
            <person name="Wolfe A.J."/>
        </authorList>
    </citation>
    <scope>NUCLEOTIDE SEQUENCE [LARGE SCALE GENOMIC DNA]</scope>
    <source>
        <strain evidence="2 3">UMB0852</strain>
    </source>
</reference>
<comment type="caution">
    <text evidence="2">The sequence shown here is derived from an EMBL/GenBank/DDBJ whole genome shotgun (WGS) entry which is preliminary data.</text>
</comment>
<gene>
    <name evidence="2" type="ORF">CJ205_03805</name>
</gene>
<dbReference type="Proteomes" id="UP000235682">
    <property type="component" value="Unassembled WGS sequence"/>
</dbReference>
<sequence>MKELKDACYNKERRKGEGDNMKRFKQLMSSLLALWMVCSMLLPAGLAQEATEVTELWHEIQEANKAIYSMRIDGNLHMEATPVEGEKMLTDAQWSGEYNLDPFIGQMNTQFKLAGEELDLEKDVNAVLSQGILYYQIDGQQWAAMDVTSYANAIGEQIMYAQGQMDTSQELEDTFLKYMNYEETDTEHLFTLKENIDGGQLYDELDQAGFFEEVRKAALEQAEQQAEVEGLEQPTPQEMQEVIDQLYSREHFIKFFQSNPTYLIAYDKEMKQLTRLEIDMTLMVDDFVEEPNEASEISQEDKLHSVRIIMNLTFSHHGETFDITVPTGVEIAPEPVIEEEVTEPVEPTEVEEEEALQEDADEPIEEPMEEVEEEATE</sequence>